<dbReference type="PANTHER" id="PTHR45650:SF9">
    <property type="entry name" value="SGNH HYDROLASE-TYPE ESTERASE DOMAIN-CONTAINING PROTEIN"/>
    <property type="match status" value="1"/>
</dbReference>
<dbReference type="AlphaFoldDB" id="A0A1R3H5E5"/>
<evidence type="ECO:0000313" key="2">
    <source>
        <dbReference type="EMBL" id="OMO65588.1"/>
    </source>
</evidence>
<dbReference type="PANTHER" id="PTHR45650">
    <property type="entry name" value="GDSL-LIKE LIPASE/ACYLHYDROLASE-RELATED"/>
    <property type="match status" value="1"/>
</dbReference>
<evidence type="ECO:0000256" key="1">
    <source>
        <dbReference type="ARBA" id="ARBA00008668"/>
    </source>
</evidence>
<dbReference type="EMBL" id="AWUE01020823">
    <property type="protein sequence ID" value="OMO65588.1"/>
    <property type="molecule type" value="Genomic_DNA"/>
</dbReference>
<keyword evidence="3" id="KW-1185">Reference proteome</keyword>
<dbReference type="Proteomes" id="UP000187203">
    <property type="component" value="Unassembled WGS sequence"/>
</dbReference>
<accession>A0A1R3H5E5</accession>
<dbReference type="OrthoDB" id="1635897at2759"/>
<name>A0A1R3H5E5_9ROSI</name>
<dbReference type="InterPro" id="IPR051238">
    <property type="entry name" value="GDSL_esterase/lipase"/>
</dbReference>
<reference evidence="3" key="1">
    <citation type="submission" date="2013-09" db="EMBL/GenBank/DDBJ databases">
        <title>Corchorus olitorius genome sequencing.</title>
        <authorList>
            <person name="Alam M."/>
            <person name="Haque M.S."/>
            <person name="Islam M.S."/>
            <person name="Emdad E.M."/>
            <person name="Islam M.M."/>
            <person name="Ahmed B."/>
            <person name="Halim A."/>
            <person name="Hossen Q.M.M."/>
            <person name="Hossain M.Z."/>
            <person name="Ahmed R."/>
            <person name="Khan M.M."/>
            <person name="Islam R."/>
            <person name="Rashid M.M."/>
            <person name="Khan S.A."/>
            <person name="Rahman M.S."/>
            <person name="Alam M."/>
            <person name="Yahiya A.S."/>
            <person name="Khan M.S."/>
            <person name="Azam M.S."/>
            <person name="Haque T."/>
            <person name="Lashkar M.Z.H."/>
            <person name="Akhand A.I."/>
            <person name="Morshed G."/>
            <person name="Roy S."/>
            <person name="Uddin K.S."/>
            <person name="Rabeya T."/>
            <person name="Hossain A.S."/>
            <person name="Chowdhury A."/>
            <person name="Snigdha A.R."/>
            <person name="Mortoza M.S."/>
            <person name="Matin S.A."/>
            <person name="Hoque S.M.E."/>
            <person name="Islam M.K."/>
            <person name="Roy D.K."/>
            <person name="Haider R."/>
            <person name="Moosa M.M."/>
            <person name="Elias S.M."/>
            <person name="Hasan A.M."/>
            <person name="Jahan S."/>
            <person name="Shafiuddin M."/>
            <person name="Mahmood N."/>
            <person name="Shommy N.S."/>
        </authorList>
    </citation>
    <scope>NUCLEOTIDE SEQUENCE [LARGE SCALE GENOMIC DNA]</scope>
    <source>
        <strain evidence="3">cv. O-4</strain>
    </source>
</reference>
<comment type="caution">
    <text evidence="2">The sequence shown here is derived from an EMBL/GenBank/DDBJ whole genome shotgun (WGS) entry which is preliminary data.</text>
</comment>
<sequence length="114" mass="12551">MAAERVGIRDFVNIPSFAMAKDQNESDVNFVTKGVNYASGWAGIRDETGPRMSLHEDGARKFAVWGIERLGCTPYVIKVYGPNFWSGHIPDPGKTRCRIGTDTIIPKLGIEALP</sequence>
<organism evidence="2 3">
    <name type="scientific">Corchorus olitorius</name>
    <dbReference type="NCBI Taxonomy" id="93759"/>
    <lineage>
        <taxon>Eukaryota</taxon>
        <taxon>Viridiplantae</taxon>
        <taxon>Streptophyta</taxon>
        <taxon>Embryophyta</taxon>
        <taxon>Tracheophyta</taxon>
        <taxon>Spermatophyta</taxon>
        <taxon>Magnoliopsida</taxon>
        <taxon>eudicotyledons</taxon>
        <taxon>Gunneridae</taxon>
        <taxon>Pentapetalae</taxon>
        <taxon>rosids</taxon>
        <taxon>malvids</taxon>
        <taxon>Malvales</taxon>
        <taxon>Malvaceae</taxon>
        <taxon>Grewioideae</taxon>
        <taxon>Apeibeae</taxon>
        <taxon>Corchorus</taxon>
    </lineage>
</organism>
<proteinExistence type="inferred from homology"/>
<protein>
    <submittedName>
        <fullName evidence="2">GDSL esterase/lipase</fullName>
    </submittedName>
</protein>
<comment type="similarity">
    <text evidence="1">Belongs to the 'GDSL' lipolytic enzyme family.</text>
</comment>
<evidence type="ECO:0000313" key="3">
    <source>
        <dbReference type="Proteomes" id="UP000187203"/>
    </source>
</evidence>
<gene>
    <name evidence="2" type="ORF">COLO4_31124</name>
</gene>